<dbReference type="EMBL" id="PFLI01000059">
    <property type="protein sequence ID" value="PIY72309.1"/>
    <property type="molecule type" value="Genomic_DNA"/>
</dbReference>
<dbReference type="AlphaFoldDB" id="A0A2M7QJ28"/>
<keyword evidence="2" id="KW-0732">Signal</keyword>
<reference evidence="4" key="1">
    <citation type="submission" date="2017-09" db="EMBL/GenBank/DDBJ databases">
        <title>Depth-based differentiation of microbial function through sediment-hosted aquifers and enrichment of novel symbionts in the deep terrestrial subsurface.</title>
        <authorList>
            <person name="Probst A.J."/>
            <person name="Ladd B."/>
            <person name="Jarett J.K."/>
            <person name="Geller-Mcgrath D.E."/>
            <person name="Sieber C.M.K."/>
            <person name="Emerson J.B."/>
            <person name="Anantharaman K."/>
            <person name="Thomas B.C."/>
            <person name="Malmstrom R."/>
            <person name="Stieglmeier M."/>
            <person name="Klingl A."/>
            <person name="Woyke T."/>
            <person name="Ryan C.M."/>
            <person name="Banfield J.F."/>
        </authorList>
    </citation>
    <scope>NUCLEOTIDE SEQUENCE [LARGE SCALE GENOMIC DNA]</scope>
</reference>
<keyword evidence="1" id="KW-0472">Membrane</keyword>
<evidence type="ECO:0008006" key="5">
    <source>
        <dbReference type="Google" id="ProtNLM"/>
    </source>
</evidence>
<evidence type="ECO:0000313" key="3">
    <source>
        <dbReference type="EMBL" id="PIY72309.1"/>
    </source>
</evidence>
<organism evidence="3 4">
    <name type="scientific">Candidatus Roizmanbacteria bacterium CG_4_10_14_0_8_um_filter_33_9</name>
    <dbReference type="NCBI Taxonomy" id="1974826"/>
    <lineage>
        <taxon>Bacteria</taxon>
        <taxon>Candidatus Roizmaniibacteriota</taxon>
    </lineage>
</organism>
<dbReference type="CDD" id="cd00063">
    <property type="entry name" value="FN3"/>
    <property type="match status" value="1"/>
</dbReference>
<accession>A0A2M7QJ28</accession>
<name>A0A2M7QJ28_9BACT</name>
<evidence type="ECO:0000256" key="1">
    <source>
        <dbReference type="SAM" id="Phobius"/>
    </source>
</evidence>
<proteinExistence type="predicted"/>
<dbReference type="Proteomes" id="UP000229401">
    <property type="component" value="Unassembled WGS sequence"/>
</dbReference>
<feature type="transmembrane region" description="Helical" evidence="1">
    <location>
        <begin position="349"/>
        <end position="367"/>
    </location>
</feature>
<keyword evidence="1" id="KW-0812">Transmembrane</keyword>
<feature type="non-terminal residue" evidence="3">
    <location>
        <position position="375"/>
    </location>
</feature>
<sequence>MKKIAIYFLIFFAFLSISQFSYAKDIFIVLDDTTPSFQQVDNFFNTDDMLWAPGKEETKTLIIHNNTDITQYILFSSINREDSFLVSQAMHILITNQSGKVLYSNSLYSFISQGEKLIDSIDTNTTETIIFHVQMYESAGNKYQNSYLHYDLGIDLLDPIEYVTPTPIPCNAKTPPSISQLTLGKLGSNQILLEWSKVYQDEEKDSSTQDLVTGHSVMYATNDTFNPFIQQYLGKTNQFIANNLDLNTNRYYFKVKTINDCQEGKWSSIISAGISPTLTPTPTITPLLSNTIITIAPELSPTATIEKVVTSSFIQIPSIIKDGNNDNKATQSTSTGQVQGVKTKICIKIWWQILLIQFIALLFILFGKHQFKKTR</sequence>
<dbReference type="SUPFAM" id="SSF49265">
    <property type="entry name" value="Fibronectin type III"/>
    <property type="match status" value="1"/>
</dbReference>
<dbReference type="Gene3D" id="2.60.40.10">
    <property type="entry name" value="Immunoglobulins"/>
    <property type="match status" value="1"/>
</dbReference>
<comment type="caution">
    <text evidence="3">The sequence shown here is derived from an EMBL/GenBank/DDBJ whole genome shotgun (WGS) entry which is preliminary data.</text>
</comment>
<feature type="signal peptide" evidence="2">
    <location>
        <begin position="1"/>
        <end position="23"/>
    </location>
</feature>
<evidence type="ECO:0000256" key="2">
    <source>
        <dbReference type="SAM" id="SignalP"/>
    </source>
</evidence>
<gene>
    <name evidence="3" type="ORF">COY87_01615</name>
</gene>
<feature type="chain" id="PRO_5014818405" description="Fibronectin type-III domain-containing protein" evidence="2">
    <location>
        <begin position="24"/>
        <end position="375"/>
    </location>
</feature>
<dbReference type="InterPro" id="IPR036116">
    <property type="entry name" value="FN3_sf"/>
</dbReference>
<dbReference type="InterPro" id="IPR003961">
    <property type="entry name" value="FN3_dom"/>
</dbReference>
<protein>
    <recommendedName>
        <fullName evidence="5">Fibronectin type-III domain-containing protein</fullName>
    </recommendedName>
</protein>
<evidence type="ECO:0000313" key="4">
    <source>
        <dbReference type="Proteomes" id="UP000229401"/>
    </source>
</evidence>
<keyword evidence="1" id="KW-1133">Transmembrane helix</keyword>
<dbReference type="InterPro" id="IPR013783">
    <property type="entry name" value="Ig-like_fold"/>
</dbReference>